<organism evidence="8 9">
    <name type="scientific">Arthrobacter ulcerisalmonis</name>
    <dbReference type="NCBI Taxonomy" id="2483813"/>
    <lineage>
        <taxon>Bacteria</taxon>
        <taxon>Bacillati</taxon>
        <taxon>Actinomycetota</taxon>
        <taxon>Actinomycetes</taxon>
        <taxon>Micrococcales</taxon>
        <taxon>Micrococcaceae</taxon>
        <taxon>Arthrobacter</taxon>
    </lineage>
</organism>
<sequence>MKAIKTKEAVKFLKSKGWSIKRSNGPHDVWVSPDGKQVLALPRHTECAPGIVRQIAKLLPDTPRNWN</sequence>
<evidence type="ECO:0000256" key="2">
    <source>
        <dbReference type="ARBA" id="ARBA00022649"/>
    </source>
</evidence>
<dbReference type="Pfam" id="PF07927">
    <property type="entry name" value="HicA_toxin"/>
    <property type="match status" value="1"/>
</dbReference>
<evidence type="ECO:0000256" key="5">
    <source>
        <dbReference type="ARBA" id="ARBA00022801"/>
    </source>
</evidence>
<dbReference type="GO" id="GO:0016787">
    <property type="term" value="F:hydrolase activity"/>
    <property type="evidence" value="ECO:0007669"/>
    <property type="project" value="UniProtKB-KW"/>
</dbReference>
<dbReference type="InterPro" id="IPR012933">
    <property type="entry name" value="HicA_mRNA_interferase"/>
</dbReference>
<name>A0A3P5XQU2_9MICC</name>
<evidence type="ECO:0000256" key="3">
    <source>
        <dbReference type="ARBA" id="ARBA00022722"/>
    </source>
</evidence>
<dbReference type="InterPro" id="IPR038570">
    <property type="entry name" value="HicA_sf"/>
</dbReference>
<evidence type="ECO:0000256" key="4">
    <source>
        <dbReference type="ARBA" id="ARBA00022759"/>
    </source>
</evidence>
<dbReference type="SUPFAM" id="SSF54786">
    <property type="entry name" value="YcfA/nrd intein domain"/>
    <property type="match status" value="1"/>
</dbReference>
<accession>A0A3P5XQU2</accession>
<dbReference type="RefSeq" id="WP_124092581.1">
    <property type="nucleotide sequence ID" value="NZ_CBCRYA010000027.1"/>
</dbReference>
<keyword evidence="6" id="KW-0694">RNA-binding</keyword>
<dbReference type="Proteomes" id="UP000280861">
    <property type="component" value="Unassembled WGS sequence"/>
</dbReference>
<keyword evidence="3" id="KW-0540">Nuclease</keyword>
<reference evidence="8 9" key="1">
    <citation type="submission" date="2018-11" db="EMBL/GenBank/DDBJ databases">
        <authorList>
            <person name="Criscuolo A."/>
        </authorList>
    </citation>
    <scope>NUCLEOTIDE SEQUENCE [LARGE SCALE GENOMIC DNA]</scope>
    <source>
        <strain evidence="8">AT11b</strain>
    </source>
</reference>
<evidence type="ECO:0000256" key="7">
    <source>
        <dbReference type="ARBA" id="ARBA00023016"/>
    </source>
</evidence>
<dbReference type="GO" id="GO:0004519">
    <property type="term" value="F:endonuclease activity"/>
    <property type="evidence" value="ECO:0007669"/>
    <property type="project" value="UniProtKB-KW"/>
</dbReference>
<evidence type="ECO:0000256" key="1">
    <source>
        <dbReference type="ARBA" id="ARBA00006620"/>
    </source>
</evidence>
<evidence type="ECO:0000256" key="6">
    <source>
        <dbReference type="ARBA" id="ARBA00022884"/>
    </source>
</evidence>
<keyword evidence="2" id="KW-1277">Toxin-antitoxin system</keyword>
<dbReference type="GO" id="GO:0003729">
    <property type="term" value="F:mRNA binding"/>
    <property type="evidence" value="ECO:0007669"/>
    <property type="project" value="InterPro"/>
</dbReference>
<comment type="similarity">
    <text evidence="1">Belongs to the HicA mRNA interferase family.</text>
</comment>
<evidence type="ECO:0000313" key="8">
    <source>
        <dbReference type="EMBL" id="VDC30300.1"/>
    </source>
</evidence>
<evidence type="ECO:0000313" key="9">
    <source>
        <dbReference type="Proteomes" id="UP000280861"/>
    </source>
</evidence>
<dbReference type="Gene3D" id="3.30.920.30">
    <property type="entry name" value="Hypothetical protein"/>
    <property type="match status" value="1"/>
</dbReference>
<dbReference type="EMBL" id="UXAU01000036">
    <property type="protein sequence ID" value="VDC30300.1"/>
    <property type="molecule type" value="Genomic_DNA"/>
</dbReference>
<gene>
    <name evidence="8" type="ORF">PSET11_02460</name>
</gene>
<keyword evidence="5" id="KW-0378">Hydrolase</keyword>
<dbReference type="OrthoDB" id="4425504at2"/>
<protein>
    <submittedName>
        <fullName evidence="8">YcfA-like protein</fullName>
    </submittedName>
</protein>
<keyword evidence="4" id="KW-0255">Endonuclease</keyword>
<dbReference type="AlphaFoldDB" id="A0A3P5XQU2"/>
<keyword evidence="7" id="KW-0346">Stress response</keyword>
<proteinExistence type="inferred from homology"/>
<keyword evidence="9" id="KW-1185">Reference proteome</keyword>